<gene>
    <name evidence="1" type="ORF">LAZ67_11002241</name>
</gene>
<evidence type="ECO:0000313" key="1">
    <source>
        <dbReference type="EMBL" id="UYV74145.1"/>
    </source>
</evidence>
<sequence length="83" mass="9751">MSSTPVSVRKFRPIKKKMLAVFFTARRVVSRAVLEHQKAVTAKWYTEECLLKVVQAIKRLRPNSRTHIWLFHHDNAPSHRSKV</sequence>
<organism evidence="1 2">
    <name type="scientific">Cordylochernes scorpioides</name>
    <dbReference type="NCBI Taxonomy" id="51811"/>
    <lineage>
        <taxon>Eukaryota</taxon>
        <taxon>Metazoa</taxon>
        <taxon>Ecdysozoa</taxon>
        <taxon>Arthropoda</taxon>
        <taxon>Chelicerata</taxon>
        <taxon>Arachnida</taxon>
        <taxon>Pseudoscorpiones</taxon>
        <taxon>Cheliferoidea</taxon>
        <taxon>Chernetidae</taxon>
        <taxon>Cordylochernes</taxon>
    </lineage>
</organism>
<keyword evidence="2" id="KW-1185">Reference proteome</keyword>
<dbReference type="InterPro" id="IPR036397">
    <property type="entry name" value="RNaseH_sf"/>
</dbReference>
<name>A0ABY6L3Y6_9ARAC</name>
<reference evidence="1 2" key="1">
    <citation type="submission" date="2022-01" db="EMBL/GenBank/DDBJ databases">
        <title>A chromosomal length assembly of Cordylochernes scorpioides.</title>
        <authorList>
            <person name="Zeh D."/>
            <person name="Zeh J."/>
        </authorList>
    </citation>
    <scope>NUCLEOTIDE SEQUENCE [LARGE SCALE GENOMIC DNA]</scope>
    <source>
        <strain evidence="1">IN4F17</strain>
        <tissue evidence="1">Whole Body</tissue>
    </source>
</reference>
<dbReference type="Gene3D" id="3.30.420.10">
    <property type="entry name" value="Ribonuclease H-like superfamily/Ribonuclease H"/>
    <property type="match status" value="1"/>
</dbReference>
<evidence type="ECO:0000313" key="2">
    <source>
        <dbReference type="Proteomes" id="UP001235939"/>
    </source>
</evidence>
<evidence type="ECO:0008006" key="3">
    <source>
        <dbReference type="Google" id="ProtNLM"/>
    </source>
</evidence>
<accession>A0ABY6L3Y6</accession>
<proteinExistence type="predicted"/>
<dbReference type="EMBL" id="CP092873">
    <property type="protein sequence ID" value="UYV74145.1"/>
    <property type="molecule type" value="Genomic_DNA"/>
</dbReference>
<dbReference type="Proteomes" id="UP001235939">
    <property type="component" value="Chromosome 11"/>
</dbReference>
<protein>
    <recommendedName>
        <fullName evidence="3">Transposase</fullName>
    </recommendedName>
</protein>